<organism evidence="1 2">
    <name type="scientific">Salarias fasciatus</name>
    <name type="common">Jewelled blenny</name>
    <name type="synonym">Blennius fasciatus</name>
    <dbReference type="NCBI Taxonomy" id="181472"/>
    <lineage>
        <taxon>Eukaryota</taxon>
        <taxon>Metazoa</taxon>
        <taxon>Chordata</taxon>
        <taxon>Craniata</taxon>
        <taxon>Vertebrata</taxon>
        <taxon>Euteleostomi</taxon>
        <taxon>Actinopterygii</taxon>
        <taxon>Neopterygii</taxon>
        <taxon>Teleostei</taxon>
        <taxon>Neoteleostei</taxon>
        <taxon>Acanthomorphata</taxon>
        <taxon>Ovalentaria</taxon>
        <taxon>Blenniimorphae</taxon>
        <taxon>Blenniiformes</taxon>
        <taxon>Blennioidei</taxon>
        <taxon>Blenniidae</taxon>
        <taxon>Salariinae</taxon>
        <taxon>Salarias</taxon>
    </lineage>
</organism>
<dbReference type="InParanoid" id="A0A672H307"/>
<dbReference type="AlphaFoldDB" id="A0A672H307"/>
<evidence type="ECO:0000313" key="2">
    <source>
        <dbReference type="Proteomes" id="UP000472267"/>
    </source>
</evidence>
<protein>
    <recommendedName>
        <fullName evidence="3">C2H2-type domain-containing protein</fullName>
    </recommendedName>
</protein>
<dbReference type="Ensembl" id="ENSSFAT00005022342.1">
    <property type="protein sequence ID" value="ENSSFAP00005021429.1"/>
    <property type="gene ID" value="ENSSFAG00005011198.1"/>
</dbReference>
<reference evidence="1" key="3">
    <citation type="submission" date="2025-09" db="UniProtKB">
        <authorList>
            <consortium name="Ensembl"/>
        </authorList>
    </citation>
    <scope>IDENTIFICATION</scope>
</reference>
<dbReference type="Proteomes" id="UP000472267">
    <property type="component" value="Chromosome 8"/>
</dbReference>
<evidence type="ECO:0000313" key="1">
    <source>
        <dbReference type="Ensembl" id="ENSSFAP00005021429.1"/>
    </source>
</evidence>
<proteinExistence type="predicted"/>
<reference evidence="1" key="2">
    <citation type="submission" date="2025-08" db="UniProtKB">
        <authorList>
            <consortium name="Ensembl"/>
        </authorList>
    </citation>
    <scope>IDENTIFICATION</scope>
</reference>
<keyword evidence="2" id="KW-1185">Reference proteome</keyword>
<name>A0A672H307_SALFA</name>
<reference evidence="1" key="1">
    <citation type="submission" date="2019-06" db="EMBL/GenBank/DDBJ databases">
        <authorList>
            <consortium name="Wellcome Sanger Institute Data Sharing"/>
        </authorList>
    </citation>
    <scope>NUCLEOTIDE SEQUENCE [LARGE SCALE GENOMIC DNA]</scope>
</reference>
<accession>A0A672H307</accession>
<sequence>RKMSMNLRFLLKMKLRKRSRKKYEVVKGLSVCDQQHVFSCWFCGRLFHSQEDWIGHGQRDFIYFAILHSGICILDSLLKAPLLVPFGGKYSGPTDSSLL</sequence>
<evidence type="ECO:0008006" key="3">
    <source>
        <dbReference type="Google" id="ProtNLM"/>
    </source>
</evidence>